<reference evidence="1" key="1">
    <citation type="submission" date="2017-06" db="EMBL/GenBank/DDBJ databases">
        <title>Novel phages from South African skin metaviromes.</title>
        <authorList>
            <person name="van Zyl L.J."/>
            <person name="Abrahams Y."/>
            <person name="Stander E.A."/>
            <person name="Kirby B.M."/>
            <person name="Clavaud C."/>
            <person name="Farcet C."/>
            <person name="Breton L."/>
            <person name="Trindade M.I."/>
        </authorList>
    </citation>
    <scope>NUCLEOTIDE SEQUENCE</scope>
</reference>
<sequence>MKTISGKLKEKRPNTEDYKSALLRLIENRPDLLNDKDLFKQYLFLNIKFVSGDRRNKPEYTTFEDILARFNAFCLLTDMFGQLTPEEFVQMFPIRKTYDGEKYQCKDYFSTMEALKKCEPDLPIGKDKILCFLWDYDNDDILNFEVEKMFCLSELRRAQGGQGLMEEFMYEQGLPTYTLHEKEGYIYNHLTGETEKIHKTKKRVPKFISLVEGGKLK</sequence>
<protein>
    <submittedName>
        <fullName evidence="1">Uncharacterized protein</fullName>
    </submittedName>
</protein>
<organism evidence="1">
    <name type="scientific">uncultured Caudovirales phage</name>
    <dbReference type="NCBI Taxonomy" id="2100421"/>
    <lineage>
        <taxon>Viruses</taxon>
        <taxon>Duplodnaviria</taxon>
        <taxon>Heunggongvirae</taxon>
        <taxon>Uroviricota</taxon>
        <taxon>Caudoviricetes</taxon>
        <taxon>Peduoviridae</taxon>
        <taxon>Maltschvirus</taxon>
        <taxon>Maltschvirus maltsch</taxon>
    </lineage>
</organism>
<name>A0A2H4J505_9CAUD</name>
<dbReference type="EMBL" id="MF417904">
    <property type="protein sequence ID" value="ASN70322.1"/>
    <property type="molecule type" value="Genomic_DNA"/>
</dbReference>
<evidence type="ECO:0000313" key="1">
    <source>
        <dbReference type="EMBL" id="ASN70322.1"/>
    </source>
</evidence>
<proteinExistence type="predicted"/>
<gene>
    <name evidence="1" type="ORF">10S9_68</name>
</gene>
<accession>A0A2H4J505</accession>